<feature type="transmembrane region" description="Helical" evidence="5">
    <location>
        <begin position="334"/>
        <end position="352"/>
    </location>
</feature>
<reference evidence="6 7" key="1">
    <citation type="submission" date="2021-06" db="EMBL/GenBank/DDBJ databases">
        <title>Genome sequence of Babesia caballi.</title>
        <authorList>
            <person name="Yamagishi J."/>
            <person name="Kidaka T."/>
            <person name="Ochi A."/>
        </authorList>
    </citation>
    <scope>NUCLEOTIDE SEQUENCE [LARGE SCALE GENOMIC DNA]</scope>
    <source>
        <strain evidence="6">USDA-D6B2</strain>
    </source>
</reference>
<dbReference type="Pfam" id="PF13000">
    <property type="entry name" value="Acatn"/>
    <property type="match status" value="2"/>
</dbReference>
<keyword evidence="2 5" id="KW-0812">Transmembrane</keyword>
<proteinExistence type="predicted"/>
<evidence type="ECO:0000256" key="3">
    <source>
        <dbReference type="ARBA" id="ARBA00022989"/>
    </source>
</evidence>
<feature type="transmembrane region" description="Helical" evidence="5">
    <location>
        <begin position="212"/>
        <end position="234"/>
    </location>
</feature>
<dbReference type="AlphaFoldDB" id="A0AAV4M3W5"/>
<name>A0AAV4M3W5_BABCB</name>
<dbReference type="GO" id="GO:0008521">
    <property type="term" value="F:acetyl-CoA transmembrane transporter activity"/>
    <property type="evidence" value="ECO:0007669"/>
    <property type="project" value="InterPro"/>
</dbReference>
<evidence type="ECO:0000313" key="7">
    <source>
        <dbReference type="Proteomes" id="UP001497744"/>
    </source>
</evidence>
<protein>
    <submittedName>
        <fullName evidence="6">Acetyl-coenzyme A transporter 1</fullName>
    </submittedName>
</protein>
<keyword evidence="7" id="KW-1185">Reference proteome</keyword>
<evidence type="ECO:0000313" key="6">
    <source>
        <dbReference type="EMBL" id="GIX65519.1"/>
    </source>
</evidence>
<dbReference type="Proteomes" id="UP001497744">
    <property type="component" value="Unassembled WGS sequence"/>
</dbReference>
<dbReference type="PANTHER" id="PTHR12778:SF9">
    <property type="entry name" value="ACETYL-COENZYME A TRANSPORTER 1"/>
    <property type="match status" value="1"/>
</dbReference>
<feature type="transmembrane region" description="Helical" evidence="5">
    <location>
        <begin position="76"/>
        <end position="93"/>
    </location>
</feature>
<organism evidence="6 7">
    <name type="scientific">Babesia caballi</name>
    <dbReference type="NCBI Taxonomy" id="5871"/>
    <lineage>
        <taxon>Eukaryota</taxon>
        <taxon>Sar</taxon>
        <taxon>Alveolata</taxon>
        <taxon>Apicomplexa</taxon>
        <taxon>Aconoidasida</taxon>
        <taxon>Piroplasmida</taxon>
        <taxon>Babesiidae</taxon>
        <taxon>Babesia</taxon>
    </lineage>
</organism>
<dbReference type="InterPro" id="IPR024371">
    <property type="entry name" value="AcetylCoA_trans_1-like"/>
</dbReference>
<evidence type="ECO:0000256" key="2">
    <source>
        <dbReference type="ARBA" id="ARBA00022692"/>
    </source>
</evidence>
<dbReference type="InterPro" id="IPR036259">
    <property type="entry name" value="MFS_trans_sf"/>
</dbReference>
<dbReference type="RefSeq" id="XP_067717588.1">
    <property type="nucleotide sequence ID" value="XM_067861487.1"/>
</dbReference>
<feature type="transmembrane region" description="Helical" evidence="5">
    <location>
        <begin position="180"/>
        <end position="200"/>
    </location>
</feature>
<evidence type="ECO:0000256" key="5">
    <source>
        <dbReference type="SAM" id="Phobius"/>
    </source>
</evidence>
<comment type="caution">
    <text evidence="6">The sequence shown here is derived from an EMBL/GenBank/DDBJ whole genome shotgun (WGS) entry which is preliminary data.</text>
</comment>
<dbReference type="EMBL" id="BPLF01000005">
    <property type="protein sequence ID" value="GIX65519.1"/>
    <property type="molecule type" value="Genomic_DNA"/>
</dbReference>
<dbReference type="InterPro" id="IPR004752">
    <property type="entry name" value="AmpG_permease/AT-1"/>
</dbReference>
<keyword evidence="3 5" id="KW-1133">Transmembrane helix</keyword>
<accession>A0AAV4M3W5</accession>
<dbReference type="SUPFAM" id="SSF103473">
    <property type="entry name" value="MFS general substrate transporter"/>
    <property type="match status" value="1"/>
</dbReference>
<sequence length="375" mass="42114">MLRRDMREHASTCNAVGQSIGMNIAYVGFTTLSTVKVSVKLYRAWIWLSACFGVHRPALSHEEEATFQPYATISDFTWFFGLFTLLVTFVVMFKREGNEGDEPTLKELPGVTELRIRDDPNRRKLAEIRRSYAQLLEVVKIKPVRLLGVALLTCNFFYAAENPAELKLLEKGVPMDIFAMITPIMIPLQIIGPPFITMAIRNSSTAEVIYKGLKVHLVAMALCIVLVYVAGMFYAQQSYHWFESALFYAIFFGISLFRKICALVVSVAFIALFAKVADPSVGGTYMTLLNTLANVGELIPQMVGLWLIDILGSGECIEQCLYTFAAKPGGTDGLYVEALLCVIAGVVFLPRYKYMLKRVESFQVDEWYVNKFSSE</sequence>
<dbReference type="GO" id="GO:0016020">
    <property type="term" value="C:membrane"/>
    <property type="evidence" value="ECO:0007669"/>
    <property type="project" value="UniProtKB-SubCell"/>
</dbReference>
<dbReference type="GeneID" id="94197000"/>
<gene>
    <name evidence="6" type="ORF">BcabD6B2_49540</name>
</gene>
<evidence type="ECO:0000256" key="1">
    <source>
        <dbReference type="ARBA" id="ARBA00004141"/>
    </source>
</evidence>
<evidence type="ECO:0000256" key="4">
    <source>
        <dbReference type="ARBA" id="ARBA00023136"/>
    </source>
</evidence>
<dbReference type="PANTHER" id="PTHR12778">
    <property type="entry name" value="SOLUTE CARRIER FAMILY 33 ACETYL-COA TRANSPORTER -RELATED"/>
    <property type="match status" value="1"/>
</dbReference>
<comment type="subcellular location">
    <subcellularLocation>
        <location evidence="1">Membrane</location>
        <topology evidence="1">Multi-pass membrane protein</topology>
    </subcellularLocation>
</comment>
<dbReference type="Gene3D" id="1.20.1250.20">
    <property type="entry name" value="MFS general substrate transporter like domains"/>
    <property type="match status" value="1"/>
</dbReference>
<keyword evidence="4 5" id="KW-0472">Membrane</keyword>
<dbReference type="GO" id="GO:0035348">
    <property type="term" value="P:acetyl-CoA transmembrane transport"/>
    <property type="evidence" value="ECO:0007669"/>
    <property type="project" value="InterPro"/>
</dbReference>